<dbReference type="InterPro" id="IPR053151">
    <property type="entry name" value="RNase_H-like"/>
</dbReference>
<dbReference type="AlphaFoldDB" id="A0AA38G1G8"/>
<dbReference type="Pfam" id="PF13456">
    <property type="entry name" value="RVT_3"/>
    <property type="match status" value="1"/>
</dbReference>
<dbReference type="SUPFAM" id="SSF53098">
    <property type="entry name" value="Ribonuclease H-like"/>
    <property type="match status" value="1"/>
</dbReference>
<dbReference type="Gene3D" id="3.30.420.10">
    <property type="entry name" value="Ribonuclease H-like superfamily/Ribonuclease H"/>
    <property type="match status" value="1"/>
</dbReference>
<dbReference type="InterPro" id="IPR012337">
    <property type="entry name" value="RNaseH-like_sf"/>
</dbReference>
<dbReference type="InterPro" id="IPR036397">
    <property type="entry name" value="RNaseH_sf"/>
</dbReference>
<evidence type="ECO:0000313" key="2">
    <source>
        <dbReference type="EMBL" id="KAH9314454.1"/>
    </source>
</evidence>
<dbReference type="PANTHER" id="PTHR47723:SF23">
    <property type="entry name" value="REVERSE TRANSCRIPTASE-LIKE PROTEIN"/>
    <property type="match status" value="1"/>
</dbReference>
<keyword evidence="3" id="KW-1185">Reference proteome</keyword>
<proteinExistence type="predicted"/>
<comment type="caution">
    <text evidence="2">The sequence shown here is derived from an EMBL/GenBank/DDBJ whole genome shotgun (WGS) entry which is preliminary data.</text>
</comment>
<evidence type="ECO:0000259" key="1">
    <source>
        <dbReference type="Pfam" id="PF13456"/>
    </source>
</evidence>
<dbReference type="InterPro" id="IPR002156">
    <property type="entry name" value="RNaseH_domain"/>
</dbReference>
<protein>
    <recommendedName>
        <fullName evidence="1">RNase H type-1 domain-containing protein</fullName>
    </recommendedName>
</protein>
<dbReference type="GO" id="GO:0004523">
    <property type="term" value="F:RNA-DNA hybrid ribonuclease activity"/>
    <property type="evidence" value="ECO:0007669"/>
    <property type="project" value="InterPro"/>
</dbReference>
<feature type="non-terminal residue" evidence="2">
    <location>
        <position position="233"/>
    </location>
</feature>
<dbReference type="GO" id="GO:0003676">
    <property type="term" value="F:nucleic acid binding"/>
    <property type="evidence" value="ECO:0007669"/>
    <property type="project" value="InterPro"/>
</dbReference>
<sequence>MSNEAEAQALLEGIKLAVSVGCEALVIEGDSQVVISDVRRSKAVSWNLDFFISNIIHWLSRIPTWSLRHNYRESNSTDDFLANQRIMRRDGPVISTHANPWEELNAIISQEGRVAPGEAECRGGQSYSSPFHQTPASFQFGSGVGRIWSGSAVVGHIEEARRVIVVLSARNVELMKFASNVHGACSAKLSEGSRLKKLALPELSAPVVFAFEGVATFRRKMGFMYNFLLRTAR</sequence>
<dbReference type="Proteomes" id="UP000824469">
    <property type="component" value="Unassembled WGS sequence"/>
</dbReference>
<name>A0AA38G1G8_TAXCH</name>
<dbReference type="PANTHER" id="PTHR47723">
    <property type="entry name" value="OS05G0353850 PROTEIN"/>
    <property type="match status" value="1"/>
</dbReference>
<dbReference type="EMBL" id="JAHRHJ020000005">
    <property type="protein sequence ID" value="KAH9314454.1"/>
    <property type="molecule type" value="Genomic_DNA"/>
</dbReference>
<feature type="domain" description="RNase H type-1" evidence="1">
    <location>
        <begin position="3"/>
        <end position="83"/>
    </location>
</feature>
<organism evidence="2 3">
    <name type="scientific">Taxus chinensis</name>
    <name type="common">Chinese yew</name>
    <name type="synonym">Taxus wallichiana var. chinensis</name>
    <dbReference type="NCBI Taxonomy" id="29808"/>
    <lineage>
        <taxon>Eukaryota</taxon>
        <taxon>Viridiplantae</taxon>
        <taxon>Streptophyta</taxon>
        <taxon>Embryophyta</taxon>
        <taxon>Tracheophyta</taxon>
        <taxon>Spermatophyta</taxon>
        <taxon>Pinopsida</taxon>
        <taxon>Pinidae</taxon>
        <taxon>Conifers II</taxon>
        <taxon>Cupressales</taxon>
        <taxon>Taxaceae</taxon>
        <taxon>Taxus</taxon>
    </lineage>
</organism>
<dbReference type="InterPro" id="IPR044730">
    <property type="entry name" value="RNase_H-like_dom_plant"/>
</dbReference>
<gene>
    <name evidence="2" type="ORF">KI387_023081</name>
</gene>
<accession>A0AA38G1G8</accession>
<evidence type="ECO:0000313" key="3">
    <source>
        <dbReference type="Proteomes" id="UP000824469"/>
    </source>
</evidence>
<dbReference type="CDD" id="cd06222">
    <property type="entry name" value="RNase_H_like"/>
    <property type="match status" value="1"/>
</dbReference>
<reference evidence="2 3" key="1">
    <citation type="journal article" date="2021" name="Nat. Plants">
        <title>The Taxus genome provides insights into paclitaxel biosynthesis.</title>
        <authorList>
            <person name="Xiong X."/>
            <person name="Gou J."/>
            <person name="Liao Q."/>
            <person name="Li Y."/>
            <person name="Zhou Q."/>
            <person name="Bi G."/>
            <person name="Li C."/>
            <person name="Du R."/>
            <person name="Wang X."/>
            <person name="Sun T."/>
            <person name="Guo L."/>
            <person name="Liang H."/>
            <person name="Lu P."/>
            <person name="Wu Y."/>
            <person name="Zhang Z."/>
            <person name="Ro D.K."/>
            <person name="Shang Y."/>
            <person name="Huang S."/>
            <person name="Yan J."/>
        </authorList>
    </citation>
    <scope>NUCLEOTIDE SEQUENCE [LARGE SCALE GENOMIC DNA]</scope>
    <source>
        <strain evidence="2">Ta-2019</strain>
    </source>
</reference>